<keyword evidence="8 11" id="KW-1133">Transmembrane helix</keyword>
<keyword evidence="3" id="KW-0337">GPI-anchor biosynthesis</keyword>
<name>A0A9P6XA76_RHIOR</name>
<evidence type="ECO:0000256" key="9">
    <source>
        <dbReference type="ARBA" id="ARBA00023136"/>
    </source>
</evidence>
<feature type="transmembrane region" description="Helical" evidence="11">
    <location>
        <begin position="356"/>
        <end position="372"/>
    </location>
</feature>
<feature type="transmembrane region" description="Helical" evidence="11">
    <location>
        <begin position="333"/>
        <end position="350"/>
    </location>
</feature>
<dbReference type="GO" id="GO:0005789">
    <property type="term" value="C:endoplasmic reticulum membrane"/>
    <property type="evidence" value="ECO:0007669"/>
    <property type="project" value="UniProtKB-SubCell"/>
</dbReference>
<feature type="transmembrane region" description="Helical" evidence="11">
    <location>
        <begin position="379"/>
        <end position="399"/>
    </location>
</feature>
<evidence type="ECO:0000256" key="11">
    <source>
        <dbReference type="RuleBase" id="RU363075"/>
    </source>
</evidence>
<comment type="pathway">
    <text evidence="2">Glycolipid biosynthesis; glycosylphosphatidylinositol-anchor biosynthesis.</text>
</comment>
<dbReference type="InterPro" id="IPR005599">
    <property type="entry name" value="GPI_mannosylTrfase"/>
</dbReference>
<gene>
    <name evidence="12" type="ORF">G6F64_005656</name>
</gene>
<keyword evidence="7 11" id="KW-0256">Endoplasmic reticulum</keyword>
<keyword evidence="13" id="KW-1185">Reference proteome</keyword>
<keyword evidence="4 11" id="KW-0328">Glycosyltransferase</keyword>
<evidence type="ECO:0000256" key="6">
    <source>
        <dbReference type="ARBA" id="ARBA00022692"/>
    </source>
</evidence>
<feature type="transmembrane region" description="Helical" evidence="11">
    <location>
        <begin position="7"/>
        <end position="27"/>
    </location>
</feature>
<feature type="transmembrane region" description="Helical" evidence="11">
    <location>
        <begin position="210"/>
        <end position="233"/>
    </location>
</feature>
<keyword evidence="9 11" id="KW-0472">Membrane</keyword>
<dbReference type="Pfam" id="PF03901">
    <property type="entry name" value="Glyco_transf_22"/>
    <property type="match status" value="1"/>
</dbReference>
<evidence type="ECO:0000256" key="8">
    <source>
        <dbReference type="ARBA" id="ARBA00022989"/>
    </source>
</evidence>
<dbReference type="EC" id="2.4.1.-" evidence="11"/>
<organism evidence="12 13">
    <name type="scientific">Rhizopus oryzae</name>
    <name type="common">Mucormycosis agent</name>
    <name type="synonym">Rhizopus arrhizus var. delemar</name>
    <dbReference type="NCBI Taxonomy" id="64495"/>
    <lineage>
        <taxon>Eukaryota</taxon>
        <taxon>Fungi</taxon>
        <taxon>Fungi incertae sedis</taxon>
        <taxon>Mucoromycota</taxon>
        <taxon>Mucoromycotina</taxon>
        <taxon>Mucoromycetes</taxon>
        <taxon>Mucorales</taxon>
        <taxon>Mucorineae</taxon>
        <taxon>Rhizopodaceae</taxon>
        <taxon>Rhizopus</taxon>
    </lineage>
</organism>
<dbReference type="GO" id="GO:0006506">
    <property type="term" value="P:GPI anchor biosynthetic process"/>
    <property type="evidence" value="ECO:0007669"/>
    <property type="project" value="UniProtKB-KW"/>
</dbReference>
<evidence type="ECO:0000256" key="1">
    <source>
        <dbReference type="ARBA" id="ARBA00004477"/>
    </source>
</evidence>
<evidence type="ECO:0000256" key="4">
    <source>
        <dbReference type="ARBA" id="ARBA00022676"/>
    </source>
</evidence>
<comment type="caution">
    <text evidence="12">The sequence shown here is derived from an EMBL/GenBank/DDBJ whole genome shotgun (WGS) entry which is preliminary data.</text>
</comment>
<dbReference type="AlphaFoldDB" id="A0A9P6XA76"/>
<evidence type="ECO:0000313" key="12">
    <source>
        <dbReference type="EMBL" id="KAG1308976.1"/>
    </source>
</evidence>
<dbReference type="PANTHER" id="PTHR22760:SF3">
    <property type="entry name" value="GPI MANNOSYLTRANSFERASE 4"/>
    <property type="match status" value="1"/>
</dbReference>
<evidence type="ECO:0000256" key="2">
    <source>
        <dbReference type="ARBA" id="ARBA00004687"/>
    </source>
</evidence>
<comment type="similarity">
    <text evidence="10">Belongs to the glycosyltransferase 22 family. PIGZ subfamily.</text>
</comment>
<protein>
    <recommendedName>
        <fullName evidence="11">Mannosyltransferase</fullName>
        <ecNumber evidence="11">2.4.1.-</ecNumber>
    </recommendedName>
</protein>
<reference evidence="12" key="1">
    <citation type="journal article" date="2020" name="Microb. Genom.">
        <title>Genetic diversity of clinical and environmental Mucorales isolates obtained from an investigation of mucormycosis cases among solid organ transplant recipients.</title>
        <authorList>
            <person name="Nguyen M.H."/>
            <person name="Kaul D."/>
            <person name="Muto C."/>
            <person name="Cheng S.J."/>
            <person name="Richter R.A."/>
            <person name="Bruno V.M."/>
            <person name="Liu G."/>
            <person name="Beyhan S."/>
            <person name="Sundermann A.J."/>
            <person name="Mounaud S."/>
            <person name="Pasculle A.W."/>
            <person name="Nierman W.C."/>
            <person name="Driscoll E."/>
            <person name="Cumbie R."/>
            <person name="Clancy C.J."/>
            <person name="Dupont C.L."/>
        </authorList>
    </citation>
    <scope>NUCLEOTIDE SEQUENCE</scope>
    <source>
        <strain evidence="12">GL11</strain>
    </source>
</reference>
<dbReference type="EMBL" id="JAANQT010000704">
    <property type="protein sequence ID" value="KAG1308976.1"/>
    <property type="molecule type" value="Genomic_DNA"/>
</dbReference>
<evidence type="ECO:0000256" key="10">
    <source>
        <dbReference type="ARBA" id="ARBA00038466"/>
    </source>
</evidence>
<feature type="transmembrane region" description="Helical" evidence="11">
    <location>
        <begin position="171"/>
        <end position="198"/>
    </location>
</feature>
<evidence type="ECO:0000313" key="13">
    <source>
        <dbReference type="Proteomes" id="UP000716291"/>
    </source>
</evidence>
<evidence type="ECO:0000256" key="5">
    <source>
        <dbReference type="ARBA" id="ARBA00022679"/>
    </source>
</evidence>
<dbReference type="PANTHER" id="PTHR22760">
    <property type="entry name" value="GLYCOSYLTRANSFERASE"/>
    <property type="match status" value="1"/>
</dbReference>
<evidence type="ECO:0000256" key="3">
    <source>
        <dbReference type="ARBA" id="ARBA00022502"/>
    </source>
</evidence>
<sequence>MVKKSTILVVSTLLWLRWFISGLPGYIHPDEFFQNPEITSSKIFGIQTFTPWEYQPQNAARSIVAPFITTGIPFWILKCTLPRGQLPSASILFAVERFGSFVWSLIIGKYLLCKHIGLSKPSIPMLLVATSHVTLAYYTHPFSNSFESILLCLCLSLFINHTKTPSNKLSYFLGGLFSLGTFTRITFPLYALPIGILFLMDSYKKQSASYIISLVLGIITFTVFCITADSVYYGALSITLDGQPFTDVNQFISTLFNPVSLIDVRAEGNLIVTPINNLLYNMNVNNLQQHGIHSRYTHFLVNLPLLFGPLAIQTFLESPSIIKRAVSDNNRRLFFLLVTIILTSLVGLSIIPHQEARFLCPLLVPLVIIYSWKRPTLSTSFWISWFLFNVIATYVFGVIHQGGLVPTMRFLHHQTKGIHDCHVLRNEDLACRIGANTDEIIDYNLTTKLLFYKTYMPPQHLLVNPLEVKYNHQVNILDFSSRHEDLIQELEQSSGVVLRRHAQNEIEFAKTNTKNKYERTLFITPSYVILPKIPNHRYMLIASFSPHVGFDDIDKIISRIEETNSPETQINLNVFLLLSDKDDVL</sequence>
<keyword evidence="6 11" id="KW-0812">Transmembrane</keyword>
<dbReference type="Proteomes" id="UP000716291">
    <property type="component" value="Unassembled WGS sequence"/>
</dbReference>
<proteinExistence type="inferred from homology"/>
<accession>A0A9P6XA76</accession>
<comment type="subcellular location">
    <subcellularLocation>
        <location evidence="1 11">Endoplasmic reticulum membrane</location>
        <topology evidence="1 11">Multi-pass membrane protein</topology>
    </subcellularLocation>
</comment>
<evidence type="ECO:0000256" key="7">
    <source>
        <dbReference type="ARBA" id="ARBA00022824"/>
    </source>
</evidence>
<keyword evidence="5" id="KW-0808">Transferase</keyword>
<feature type="transmembrane region" description="Helical" evidence="11">
    <location>
        <begin position="137"/>
        <end position="159"/>
    </location>
</feature>
<dbReference type="GO" id="GO:0000026">
    <property type="term" value="F:alpha-1,2-mannosyltransferase activity"/>
    <property type="evidence" value="ECO:0007669"/>
    <property type="project" value="TreeGrafter"/>
</dbReference>